<evidence type="ECO:0000256" key="1">
    <source>
        <dbReference type="ARBA" id="ARBA00004651"/>
    </source>
</evidence>
<dbReference type="GO" id="GO:0005886">
    <property type="term" value="C:plasma membrane"/>
    <property type="evidence" value="ECO:0007669"/>
    <property type="project" value="UniProtKB-SubCell"/>
</dbReference>
<evidence type="ECO:0000256" key="2">
    <source>
        <dbReference type="ARBA" id="ARBA00009142"/>
    </source>
</evidence>
<keyword evidence="6 8" id="KW-1133">Transmembrane helix</keyword>
<dbReference type="Proteomes" id="UP000298781">
    <property type="component" value="Chromosome"/>
</dbReference>
<keyword evidence="3" id="KW-0813">Transport</keyword>
<accession>A0A4D7AQG6</accession>
<reference evidence="9 10" key="1">
    <citation type="submission" date="2019-04" db="EMBL/GenBank/DDBJ databases">
        <title>Phreatobacter aquaticus sp. nov.</title>
        <authorList>
            <person name="Choi A."/>
        </authorList>
    </citation>
    <scope>NUCLEOTIDE SEQUENCE [LARGE SCALE GENOMIC DNA]</scope>
    <source>
        <strain evidence="9 10">KCTC 52518</strain>
    </source>
</reference>
<dbReference type="RefSeq" id="WP_136958962.1">
    <property type="nucleotide sequence ID" value="NZ_CP039690.1"/>
</dbReference>
<feature type="transmembrane region" description="Helical" evidence="8">
    <location>
        <begin position="198"/>
        <end position="219"/>
    </location>
</feature>
<keyword evidence="5 8" id="KW-0812">Transmembrane</keyword>
<feature type="transmembrane region" description="Helical" evidence="8">
    <location>
        <begin position="97"/>
        <end position="116"/>
    </location>
</feature>
<name>A0A4D7AQG6_9HYPH</name>
<evidence type="ECO:0000256" key="7">
    <source>
        <dbReference type="ARBA" id="ARBA00023136"/>
    </source>
</evidence>
<evidence type="ECO:0000256" key="4">
    <source>
        <dbReference type="ARBA" id="ARBA00022475"/>
    </source>
</evidence>
<gene>
    <name evidence="9" type="ORF">E8M01_04185</name>
</gene>
<proteinExistence type="inferred from homology"/>
<feature type="transmembrane region" description="Helical" evidence="8">
    <location>
        <begin position="167"/>
        <end position="191"/>
    </location>
</feature>
<dbReference type="AlphaFoldDB" id="A0A4D7AQG6"/>
<evidence type="ECO:0000256" key="8">
    <source>
        <dbReference type="RuleBase" id="RU363041"/>
    </source>
</evidence>
<evidence type="ECO:0000313" key="10">
    <source>
        <dbReference type="Proteomes" id="UP000298781"/>
    </source>
</evidence>
<evidence type="ECO:0000256" key="3">
    <source>
        <dbReference type="ARBA" id="ARBA00022448"/>
    </source>
</evidence>
<keyword evidence="10" id="KW-1185">Reference proteome</keyword>
<dbReference type="KEGG" id="pstg:E8M01_04185"/>
<dbReference type="PANTHER" id="PTHR30269">
    <property type="entry name" value="TRANSMEMBRANE PROTEIN YFCA"/>
    <property type="match status" value="1"/>
</dbReference>
<feature type="transmembrane region" description="Helical" evidence="8">
    <location>
        <begin position="72"/>
        <end position="91"/>
    </location>
</feature>
<organism evidence="9 10">
    <name type="scientific">Phreatobacter stygius</name>
    <dbReference type="NCBI Taxonomy" id="1940610"/>
    <lineage>
        <taxon>Bacteria</taxon>
        <taxon>Pseudomonadati</taxon>
        <taxon>Pseudomonadota</taxon>
        <taxon>Alphaproteobacteria</taxon>
        <taxon>Hyphomicrobiales</taxon>
        <taxon>Phreatobacteraceae</taxon>
        <taxon>Phreatobacter</taxon>
    </lineage>
</organism>
<dbReference type="InterPro" id="IPR002781">
    <property type="entry name" value="TM_pro_TauE-like"/>
</dbReference>
<feature type="transmembrane region" description="Helical" evidence="8">
    <location>
        <begin position="128"/>
        <end position="147"/>
    </location>
</feature>
<comment type="similarity">
    <text evidence="2 8">Belongs to the 4-toluene sulfonate uptake permease (TSUP) (TC 2.A.102) family.</text>
</comment>
<feature type="transmembrane region" description="Helical" evidence="8">
    <location>
        <begin position="225"/>
        <end position="247"/>
    </location>
</feature>
<keyword evidence="7 8" id="KW-0472">Membrane</keyword>
<dbReference type="InterPro" id="IPR052017">
    <property type="entry name" value="TSUP"/>
</dbReference>
<dbReference type="OrthoDB" id="7028171at2"/>
<sequence length="251" mass="26400">MITEPTFYAAAIPAVTLYGLSKGGFSGVAILSMPLLSLVISPVAAAAIVLPVLMVQDVVTVWSYRRTWDGKVLAYLAPGALAGIATGYAFASVVAEPAVRIIVGLIAVVFCLDRWLRPGAATAPPRPHNLMSATLLGWISGYTSFVIHVGGPPFNMYAMPRGLKRDVFVGTAALFFAAINLIKVGPFIALGQMTLDNLATAAVLFPVAILSNLAGIWLVRRLPATAFYAIIYALTFVVGAVLLIGGVRALL</sequence>
<keyword evidence="4 8" id="KW-1003">Cell membrane</keyword>
<evidence type="ECO:0000256" key="6">
    <source>
        <dbReference type="ARBA" id="ARBA00022989"/>
    </source>
</evidence>
<protein>
    <recommendedName>
        <fullName evidence="8">Probable membrane transporter protein</fullName>
    </recommendedName>
</protein>
<comment type="subcellular location">
    <subcellularLocation>
        <location evidence="1 8">Cell membrane</location>
        <topology evidence="1 8">Multi-pass membrane protein</topology>
    </subcellularLocation>
</comment>
<evidence type="ECO:0000256" key="5">
    <source>
        <dbReference type="ARBA" id="ARBA00022692"/>
    </source>
</evidence>
<dbReference type="EMBL" id="CP039690">
    <property type="protein sequence ID" value="QCI63504.1"/>
    <property type="molecule type" value="Genomic_DNA"/>
</dbReference>
<dbReference type="Pfam" id="PF01925">
    <property type="entry name" value="TauE"/>
    <property type="match status" value="1"/>
</dbReference>
<evidence type="ECO:0000313" key="9">
    <source>
        <dbReference type="EMBL" id="QCI63504.1"/>
    </source>
</evidence>
<dbReference type="PANTHER" id="PTHR30269:SF37">
    <property type="entry name" value="MEMBRANE TRANSPORTER PROTEIN"/>
    <property type="match status" value="1"/>
</dbReference>
<feature type="transmembrane region" description="Helical" evidence="8">
    <location>
        <begin position="28"/>
        <end position="52"/>
    </location>
</feature>